<comment type="subunit">
    <text evidence="6">Homodimer.</text>
</comment>
<dbReference type="STRING" id="1921010.MMIC_P0041"/>
<dbReference type="AlphaFoldDB" id="A0A1L8CJL8"/>
<reference evidence="9 10" key="1">
    <citation type="journal article" date="2017" name="Arch. Microbiol.">
        <title>Mariprofundus micogutta sp. nov., a novel iron-oxidizing zetaproteobacterium isolated from a deep-sea hydrothermal field at the Bayonnaise knoll of the Izu-Ogasawara arc, and a description of Mariprofundales ord. nov. and Zetaproteobacteria classis nov.</title>
        <authorList>
            <person name="Makita H."/>
            <person name="Tanaka E."/>
            <person name="Mitsunobu S."/>
            <person name="Miyazaki M."/>
            <person name="Nunoura T."/>
            <person name="Uematsu K."/>
            <person name="Takaki Y."/>
            <person name="Nishi S."/>
            <person name="Shimamura S."/>
            <person name="Takai K."/>
        </authorList>
    </citation>
    <scope>NUCLEOTIDE SEQUENCE [LARGE SCALE GENOMIC DNA]</scope>
    <source>
        <strain evidence="9 10">ET2</strain>
    </source>
</reference>
<evidence type="ECO:0000256" key="2">
    <source>
        <dbReference type="ARBA" id="ARBA00022603"/>
    </source>
</evidence>
<dbReference type="GO" id="GO:0005737">
    <property type="term" value="C:cytoplasm"/>
    <property type="evidence" value="ECO:0007669"/>
    <property type="project" value="UniProtKB-SubCell"/>
</dbReference>
<comment type="catalytic activity">
    <reaction evidence="6">
        <text>cytidine(34) in tRNA + S-adenosyl-L-methionine = 2'-O-methylcytidine(34) in tRNA + S-adenosyl-L-homocysteine + H(+)</text>
        <dbReference type="Rhea" id="RHEA:43084"/>
        <dbReference type="Rhea" id="RHEA-COMP:10331"/>
        <dbReference type="Rhea" id="RHEA-COMP:10332"/>
        <dbReference type="ChEBI" id="CHEBI:15378"/>
        <dbReference type="ChEBI" id="CHEBI:57856"/>
        <dbReference type="ChEBI" id="CHEBI:59789"/>
        <dbReference type="ChEBI" id="CHEBI:74495"/>
        <dbReference type="ChEBI" id="CHEBI:82748"/>
        <dbReference type="EC" id="2.1.1.207"/>
    </reaction>
</comment>
<dbReference type="HAMAP" id="MF_01885">
    <property type="entry name" value="tRNA_methyltr_TrmL"/>
    <property type="match status" value="1"/>
</dbReference>
<dbReference type="InterPro" id="IPR001537">
    <property type="entry name" value="SpoU_MeTrfase"/>
</dbReference>
<keyword evidence="4 6" id="KW-0949">S-adenosyl-L-methionine</keyword>
<dbReference type="PIRSF" id="PIRSF029256">
    <property type="entry name" value="SpoU_TrmH_prd"/>
    <property type="match status" value="1"/>
</dbReference>
<proteinExistence type="inferred from homology"/>
<name>A0A1L8CJL8_9PROT</name>
<dbReference type="PANTHER" id="PTHR42971">
    <property type="entry name" value="TRNA (CYTIDINE(34)-2'-O)-METHYLTRANSFERASE"/>
    <property type="match status" value="1"/>
</dbReference>
<comment type="subcellular location">
    <subcellularLocation>
        <location evidence="6">Cytoplasm</location>
    </subcellularLocation>
</comment>
<evidence type="ECO:0000256" key="6">
    <source>
        <dbReference type="HAMAP-Rule" id="MF_01885"/>
    </source>
</evidence>
<evidence type="ECO:0000256" key="3">
    <source>
        <dbReference type="ARBA" id="ARBA00022679"/>
    </source>
</evidence>
<evidence type="ECO:0000256" key="7">
    <source>
        <dbReference type="PIRSR" id="PIRSR029256-1"/>
    </source>
</evidence>
<accession>A0A1L8CJL8</accession>
<dbReference type="InterPro" id="IPR016914">
    <property type="entry name" value="TrmL"/>
</dbReference>
<keyword evidence="5 6" id="KW-0819">tRNA processing</keyword>
<comment type="catalytic activity">
    <reaction evidence="6">
        <text>5-carboxymethylaminomethyluridine(34) in tRNA(Leu) + S-adenosyl-L-methionine = 5-carboxymethylaminomethyl-2'-O-methyluridine(34) in tRNA(Leu) + S-adenosyl-L-homocysteine + H(+)</text>
        <dbReference type="Rhea" id="RHEA:43088"/>
        <dbReference type="Rhea" id="RHEA-COMP:10333"/>
        <dbReference type="Rhea" id="RHEA-COMP:10334"/>
        <dbReference type="ChEBI" id="CHEBI:15378"/>
        <dbReference type="ChEBI" id="CHEBI:57856"/>
        <dbReference type="ChEBI" id="CHEBI:59789"/>
        <dbReference type="ChEBI" id="CHEBI:74508"/>
        <dbReference type="ChEBI" id="CHEBI:74511"/>
        <dbReference type="EC" id="2.1.1.207"/>
    </reaction>
</comment>
<dbReference type="CDD" id="cd18094">
    <property type="entry name" value="SpoU-like_TrmL"/>
    <property type="match status" value="1"/>
</dbReference>
<comment type="similarity">
    <text evidence="6">Belongs to the class IV-like SAM-binding methyltransferase superfamily. RNA methyltransferase TrmH family. TrmL subfamily.</text>
</comment>
<feature type="binding site" evidence="6 7">
    <location>
        <position position="124"/>
    </location>
    <ligand>
        <name>S-adenosyl-L-methionine</name>
        <dbReference type="ChEBI" id="CHEBI:59789"/>
    </ligand>
</feature>
<feature type="binding site" evidence="6 7">
    <location>
        <position position="134"/>
    </location>
    <ligand>
        <name>S-adenosyl-L-methionine</name>
        <dbReference type="ChEBI" id="CHEBI:59789"/>
    </ligand>
</feature>
<evidence type="ECO:0000256" key="5">
    <source>
        <dbReference type="ARBA" id="ARBA00022694"/>
    </source>
</evidence>
<dbReference type="GO" id="GO:0141098">
    <property type="term" value="F:tRNA (cytidine(34)-2'-O)-methyltransferase activity"/>
    <property type="evidence" value="ECO:0007669"/>
    <property type="project" value="RHEA"/>
</dbReference>
<dbReference type="GO" id="GO:0003723">
    <property type="term" value="F:RNA binding"/>
    <property type="evidence" value="ECO:0007669"/>
    <property type="project" value="InterPro"/>
</dbReference>
<dbReference type="GO" id="GO:0002130">
    <property type="term" value="P:wobble position ribose methylation"/>
    <property type="evidence" value="ECO:0007669"/>
    <property type="project" value="TreeGrafter"/>
</dbReference>
<evidence type="ECO:0000313" key="9">
    <source>
        <dbReference type="EMBL" id="GAV19112.1"/>
    </source>
</evidence>
<dbReference type="GO" id="GO:0141102">
    <property type="term" value="F:tRNA (5-carboxymethylaminomethyluridine(34)-2'-O)-methyltransferase activity"/>
    <property type="evidence" value="ECO:0007669"/>
    <property type="project" value="RHEA"/>
</dbReference>
<dbReference type="Gene3D" id="3.40.1280.10">
    <property type="match status" value="1"/>
</dbReference>
<dbReference type="EC" id="2.1.1.207" evidence="6"/>
<feature type="binding site" evidence="6 7">
    <location>
        <position position="105"/>
    </location>
    <ligand>
        <name>S-adenosyl-L-methionine</name>
        <dbReference type="ChEBI" id="CHEBI:59789"/>
    </ligand>
</feature>
<dbReference type="InterPro" id="IPR029026">
    <property type="entry name" value="tRNA_m1G_MTases_N"/>
</dbReference>
<evidence type="ECO:0000259" key="8">
    <source>
        <dbReference type="Pfam" id="PF00588"/>
    </source>
</evidence>
<organism evidence="9 10">
    <name type="scientific">Mariprofundus micogutta</name>
    <dbReference type="NCBI Taxonomy" id="1921010"/>
    <lineage>
        <taxon>Bacteria</taxon>
        <taxon>Pseudomonadati</taxon>
        <taxon>Pseudomonadota</taxon>
        <taxon>Candidatius Mariprofundia</taxon>
        <taxon>Mariprofundales</taxon>
        <taxon>Mariprofundaceae</taxon>
        <taxon>Mariprofundus</taxon>
    </lineage>
</organism>
<sequence length="156" mass="17523">MNNPSLHIVLVEPEIPPNTGNIARLCGCTGCTLHLVHPLGFDVDEKAVRRAGLDYWQHLDIHHHQNWQEVRQFIGEECNWYGLSSKVKTSFWDVTYSSGDVLVFGPETRGLSEIILNDINPVTIPMRDDAAVRSLNLSNACSIAVFEALRQLKTLD</sequence>
<dbReference type="InterPro" id="IPR029028">
    <property type="entry name" value="Alpha/beta_knot_MTases"/>
</dbReference>
<dbReference type="Pfam" id="PF00588">
    <property type="entry name" value="SpoU_methylase"/>
    <property type="match status" value="1"/>
</dbReference>
<dbReference type="OrthoDB" id="5292526at2"/>
<evidence type="ECO:0000256" key="4">
    <source>
        <dbReference type="ARBA" id="ARBA00022691"/>
    </source>
</evidence>
<comment type="function">
    <text evidence="6">Methylates the ribose at the nucleotide 34 wobble position in the two leucyl isoacceptors tRNA(Leu)(CmAA) and tRNA(Leu)(cmnm5UmAA). Catalyzes the methyl transfer from S-adenosyl-L-methionine to the 2'-OH of the wobble nucleotide.</text>
</comment>
<keyword evidence="10" id="KW-1185">Reference proteome</keyword>
<protein>
    <recommendedName>
        <fullName evidence="6">tRNA (cytidine(34)-2'-O)-methyltransferase</fullName>
        <ecNumber evidence="6">2.1.1.207</ecNumber>
    </recommendedName>
    <alternativeName>
        <fullName evidence="6">tRNA (cytidine/uridine-2'-O-)-methyltransferase TrmL</fullName>
    </alternativeName>
</protein>
<keyword evidence="2 6" id="KW-0489">Methyltransferase</keyword>
<evidence type="ECO:0000256" key="1">
    <source>
        <dbReference type="ARBA" id="ARBA00022490"/>
    </source>
</evidence>
<evidence type="ECO:0000313" key="10">
    <source>
        <dbReference type="Proteomes" id="UP000231632"/>
    </source>
</evidence>
<keyword evidence="1 6" id="KW-0963">Cytoplasm</keyword>
<feature type="domain" description="tRNA/rRNA methyltransferase SpoU type" evidence="8">
    <location>
        <begin position="6"/>
        <end position="145"/>
    </location>
</feature>
<dbReference type="EMBL" id="BDFD01000001">
    <property type="protein sequence ID" value="GAV19112.1"/>
    <property type="molecule type" value="Genomic_DNA"/>
</dbReference>
<comment type="caution">
    <text evidence="9">The sequence shown here is derived from an EMBL/GenBank/DDBJ whole genome shotgun (WGS) entry which is preliminary data.</text>
</comment>
<gene>
    <name evidence="6" type="primary">trmL</name>
    <name evidence="9" type="ORF">MMIC_P0041</name>
</gene>
<dbReference type="PANTHER" id="PTHR42971:SF1">
    <property type="entry name" value="TRNA (CYTIDINE(34)-2'-O)-METHYLTRANSFERASE"/>
    <property type="match status" value="1"/>
</dbReference>
<dbReference type="SUPFAM" id="SSF75217">
    <property type="entry name" value="alpha/beta knot"/>
    <property type="match status" value="1"/>
</dbReference>
<keyword evidence="3 6" id="KW-0808">Transferase</keyword>
<dbReference type="Proteomes" id="UP000231632">
    <property type="component" value="Unassembled WGS sequence"/>
</dbReference>
<feature type="binding site" evidence="6 7">
    <location>
        <position position="83"/>
    </location>
    <ligand>
        <name>S-adenosyl-L-methionine</name>
        <dbReference type="ChEBI" id="CHEBI:59789"/>
    </ligand>
</feature>
<dbReference type="RefSeq" id="WP_072658315.1">
    <property type="nucleotide sequence ID" value="NZ_BDFD01000001.1"/>
</dbReference>